<accession>A0A8S4AAU6</accession>
<dbReference type="GO" id="GO:0070139">
    <property type="term" value="F:SUMO-specific endopeptidase activity"/>
    <property type="evidence" value="ECO:0007669"/>
    <property type="project" value="TreeGrafter"/>
</dbReference>
<dbReference type="InterPro" id="IPR038765">
    <property type="entry name" value="Papain-like_cys_pep_sf"/>
</dbReference>
<dbReference type="GO" id="GO:0005737">
    <property type="term" value="C:cytoplasm"/>
    <property type="evidence" value="ECO:0007669"/>
    <property type="project" value="TreeGrafter"/>
</dbReference>
<keyword evidence="4" id="KW-0833">Ubl conjugation pathway</keyword>
<dbReference type="Gene3D" id="3.40.395.10">
    <property type="entry name" value="Adenoviral Proteinase, Chain A"/>
    <property type="match status" value="1"/>
</dbReference>
<evidence type="ECO:0000256" key="3">
    <source>
        <dbReference type="ARBA" id="ARBA00022670"/>
    </source>
</evidence>
<keyword evidence="3" id="KW-0645">Protease</keyword>
<dbReference type="GO" id="GO:0016926">
    <property type="term" value="P:protein desumoylation"/>
    <property type="evidence" value="ECO:0007669"/>
    <property type="project" value="TreeGrafter"/>
</dbReference>
<dbReference type="OrthoDB" id="442460at2759"/>
<evidence type="ECO:0000256" key="1">
    <source>
        <dbReference type="ARBA" id="ARBA00005234"/>
    </source>
</evidence>
<dbReference type="GO" id="GO:0005634">
    <property type="term" value="C:nucleus"/>
    <property type="evidence" value="ECO:0007669"/>
    <property type="project" value="TreeGrafter"/>
</dbReference>
<keyword evidence="8" id="KW-1185">Reference proteome</keyword>
<proteinExistence type="inferred from homology"/>
<dbReference type="PANTHER" id="PTHR46896:SF1">
    <property type="entry name" value="SENTRIN-SPECIFIC PROTEASE 6"/>
    <property type="match status" value="1"/>
</dbReference>
<comment type="caution">
    <text evidence="7">The sequence shown here is derived from an EMBL/GenBank/DDBJ whole genome shotgun (WGS) entry which is preliminary data.</text>
</comment>
<dbReference type="EMBL" id="CAJRST010000669">
    <property type="protein sequence ID" value="CAG5865227.1"/>
    <property type="molecule type" value="Genomic_DNA"/>
</dbReference>
<dbReference type="SUPFAM" id="SSF54001">
    <property type="entry name" value="Cysteine proteinases"/>
    <property type="match status" value="1"/>
</dbReference>
<dbReference type="PROSITE" id="PS50600">
    <property type="entry name" value="ULP_PROTEASE"/>
    <property type="match status" value="1"/>
</dbReference>
<evidence type="ECO:0000259" key="6">
    <source>
        <dbReference type="PROSITE" id="PS50600"/>
    </source>
</evidence>
<dbReference type="InterPro" id="IPR051947">
    <property type="entry name" value="Sentrin-specific_protease"/>
</dbReference>
<evidence type="ECO:0000256" key="2">
    <source>
        <dbReference type="ARBA" id="ARBA00022553"/>
    </source>
</evidence>
<dbReference type="Proteomes" id="UP000677803">
    <property type="component" value="Unassembled WGS sequence"/>
</dbReference>
<sequence length="99" mass="11376">MDSLRGPARSTVVKTLREYLEVEWEVRKGSQRSFGKDVMRGSSPRVPQQDNFSDCGVYVLQYVESFFEEWKLPPVCGRLELSPDIYIDCEDPVIVNVTT</sequence>
<keyword evidence="5" id="KW-0378">Hydrolase</keyword>
<dbReference type="PANTHER" id="PTHR46896">
    <property type="entry name" value="SENTRIN-SPECIFIC PROTEASE"/>
    <property type="match status" value="1"/>
</dbReference>
<dbReference type="AlphaFoldDB" id="A0A8S4AAU6"/>
<evidence type="ECO:0000256" key="5">
    <source>
        <dbReference type="ARBA" id="ARBA00022801"/>
    </source>
</evidence>
<comment type="similarity">
    <text evidence="1">Belongs to the peptidase C48 family.</text>
</comment>
<gene>
    <name evidence="7" type="ORF">MMEN_LOCUS1854</name>
</gene>
<feature type="domain" description="Ubiquitin-like protease family profile" evidence="6">
    <location>
        <begin position="1"/>
        <end position="66"/>
    </location>
</feature>
<keyword evidence="2" id="KW-0597">Phosphoprotein</keyword>
<protein>
    <submittedName>
        <fullName evidence="7">(Atlantic silverside) hypothetical protein</fullName>
    </submittedName>
</protein>
<dbReference type="GO" id="GO:0090234">
    <property type="term" value="P:regulation of kinetochore assembly"/>
    <property type="evidence" value="ECO:0007669"/>
    <property type="project" value="TreeGrafter"/>
</dbReference>
<name>A0A8S4AAU6_9TELE</name>
<dbReference type="GO" id="GO:0006508">
    <property type="term" value="P:proteolysis"/>
    <property type="evidence" value="ECO:0007669"/>
    <property type="project" value="UniProtKB-KW"/>
</dbReference>
<reference evidence="7" key="1">
    <citation type="submission" date="2021-05" db="EMBL/GenBank/DDBJ databases">
        <authorList>
            <person name="Tigano A."/>
        </authorList>
    </citation>
    <scope>NUCLEOTIDE SEQUENCE</scope>
</reference>
<dbReference type="InterPro" id="IPR003653">
    <property type="entry name" value="Peptidase_C48_C"/>
</dbReference>
<evidence type="ECO:0000313" key="8">
    <source>
        <dbReference type="Proteomes" id="UP000677803"/>
    </source>
</evidence>
<dbReference type="Pfam" id="PF02902">
    <property type="entry name" value="Peptidase_C48"/>
    <property type="match status" value="1"/>
</dbReference>
<evidence type="ECO:0000256" key="4">
    <source>
        <dbReference type="ARBA" id="ARBA00022786"/>
    </source>
</evidence>
<evidence type="ECO:0000313" key="7">
    <source>
        <dbReference type="EMBL" id="CAG5865227.1"/>
    </source>
</evidence>
<dbReference type="GO" id="GO:0090169">
    <property type="term" value="P:regulation of spindle assembly"/>
    <property type="evidence" value="ECO:0007669"/>
    <property type="project" value="TreeGrafter"/>
</dbReference>
<organism evidence="7 8">
    <name type="scientific">Menidia menidia</name>
    <name type="common">Atlantic silverside</name>
    <dbReference type="NCBI Taxonomy" id="238744"/>
    <lineage>
        <taxon>Eukaryota</taxon>
        <taxon>Metazoa</taxon>
        <taxon>Chordata</taxon>
        <taxon>Craniata</taxon>
        <taxon>Vertebrata</taxon>
        <taxon>Euteleostomi</taxon>
        <taxon>Actinopterygii</taxon>
        <taxon>Neopterygii</taxon>
        <taxon>Teleostei</taxon>
        <taxon>Neoteleostei</taxon>
        <taxon>Acanthomorphata</taxon>
        <taxon>Ovalentaria</taxon>
        <taxon>Atherinomorphae</taxon>
        <taxon>Atheriniformes</taxon>
        <taxon>Atherinopsidae</taxon>
        <taxon>Menidiinae</taxon>
        <taxon>Menidia</taxon>
    </lineage>
</organism>